<evidence type="ECO:0000256" key="1">
    <source>
        <dbReference type="ARBA" id="ARBA00000148"/>
    </source>
</evidence>
<dbReference type="UniPathway" id="UPA00138"/>
<proteinExistence type="inferred from homology"/>
<dbReference type="PANTHER" id="PTHR21139:SF2">
    <property type="entry name" value="TRIOSEPHOSPHATE ISOMERASE"/>
    <property type="match status" value="1"/>
</dbReference>
<comment type="subunit">
    <text evidence="3">Homodimer.</text>
</comment>
<dbReference type="CDD" id="cd00311">
    <property type="entry name" value="TIM"/>
    <property type="match status" value="1"/>
</dbReference>
<comment type="pathway">
    <text evidence="3">Carbohydrate biosynthesis; gluconeogenesis.</text>
</comment>
<name>A0A6M8HEP0_9PROT</name>
<keyword evidence="3" id="KW-0312">Gluconeogenesis</keyword>
<keyword evidence="5" id="KW-1185">Reference proteome</keyword>
<dbReference type="GO" id="GO:0019563">
    <property type="term" value="P:glycerol catabolic process"/>
    <property type="evidence" value="ECO:0007669"/>
    <property type="project" value="TreeGrafter"/>
</dbReference>
<gene>
    <name evidence="4" type="ORF">HN018_01305</name>
</gene>
<comment type="subcellular location">
    <subcellularLocation>
        <location evidence="3">Cytoplasm</location>
    </subcellularLocation>
</comment>
<dbReference type="InterPro" id="IPR000652">
    <property type="entry name" value="Triosephosphate_isomerase"/>
</dbReference>
<dbReference type="RefSeq" id="WP_171832833.1">
    <property type="nucleotide sequence ID" value="NZ_CP053708.1"/>
</dbReference>
<dbReference type="PROSITE" id="PS51440">
    <property type="entry name" value="TIM_2"/>
    <property type="match status" value="1"/>
</dbReference>
<dbReference type="GO" id="GO:0004807">
    <property type="term" value="F:triose-phosphate isomerase activity"/>
    <property type="evidence" value="ECO:0007669"/>
    <property type="project" value="UniProtKB-EC"/>
</dbReference>
<dbReference type="GO" id="GO:0005829">
    <property type="term" value="C:cytosol"/>
    <property type="evidence" value="ECO:0007669"/>
    <property type="project" value="TreeGrafter"/>
</dbReference>
<organism evidence="4 5">
    <name type="scientific">Lichenicola cladoniae</name>
    <dbReference type="NCBI Taxonomy" id="1484109"/>
    <lineage>
        <taxon>Bacteria</taxon>
        <taxon>Pseudomonadati</taxon>
        <taxon>Pseudomonadota</taxon>
        <taxon>Alphaproteobacteria</taxon>
        <taxon>Acetobacterales</taxon>
        <taxon>Acetobacteraceae</taxon>
        <taxon>Lichenicola</taxon>
    </lineage>
</organism>
<dbReference type="EMBL" id="CP053708">
    <property type="protein sequence ID" value="QKE88870.1"/>
    <property type="molecule type" value="Genomic_DNA"/>
</dbReference>
<evidence type="ECO:0000256" key="2">
    <source>
        <dbReference type="ARBA" id="ARBA00023235"/>
    </source>
</evidence>
<dbReference type="EC" id="5.3.1.1" evidence="3"/>
<dbReference type="Gene3D" id="3.20.20.70">
    <property type="entry name" value="Aldolase class I"/>
    <property type="match status" value="1"/>
</dbReference>
<comment type="catalytic activity">
    <reaction evidence="1">
        <text>L-erythrulose 1-phosphate = D-erythrulose 4-phosphate</text>
        <dbReference type="Rhea" id="RHEA:49588"/>
        <dbReference type="ChEBI" id="CHEBI:58002"/>
        <dbReference type="ChEBI" id="CHEBI:90796"/>
        <dbReference type="EC" id="5.3.1.33"/>
    </reaction>
</comment>
<comment type="pathway">
    <text evidence="3">Carbohydrate degradation; glycolysis; D-glyceraldehyde 3-phosphate from glycerone phosphate: step 1/1.</text>
</comment>
<dbReference type="UniPathway" id="UPA00109">
    <property type="reaction ID" value="UER00189"/>
</dbReference>
<sequence length="251" mass="26610">MPVRRRIVGVSLKMYMGLERTQHWLHAVADMAASGLPADVDLFVIPSFLSLSDARTIFAGSRVAVGAQDVFWEDAGAYTGEISAPMLAEAGCRFVEIGHAERRRIFGETEDMISRKIDAAVRSGLVPVLCIGEAAKAAPEDVVLDCMAQFATATAGIEKTATVVFAWEPIWAIGAAEPASADYIAAVARGLREALASWPNMRLIYGGSAGPGLLDQIGDAVDGLFLGRFAHDTDALRRVLAEASNSTATSA</sequence>
<dbReference type="KEGG" id="lck:HN018_01305"/>
<dbReference type="GO" id="GO:0006094">
    <property type="term" value="P:gluconeogenesis"/>
    <property type="evidence" value="ECO:0007669"/>
    <property type="project" value="UniProtKB-UniPathway"/>
</dbReference>
<evidence type="ECO:0000313" key="4">
    <source>
        <dbReference type="EMBL" id="QKE88870.1"/>
    </source>
</evidence>
<keyword evidence="2 3" id="KW-0413">Isomerase</keyword>
<protein>
    <recommendedName>
        <fullName evidence="3">Triosephosphate isomerase</fullName>
        <ecNumber evidence="3">5.3.1.1</ecNumber>
    </recommendedName>
</protein>
<keyword evidence="3" id="KW-0963">Cytoplasm</keyword>
<accession>A0A6M8HEP0</accession>
<dbReference type="SUPFAM" id="SSF51351">
    <property type="entry name" value="Triosephosphate isomerase (TIM)"/>
    <property type="match status" value="1"/>
</dbReference>
<evidence type="ECO:0000256" key="3">
    <source>
        <dbReference type="RuleBase" id="RU363013"/>
    </source>
</evidence>
<reference evidence="4 5" key="1">
    <citation type="journal article" date="2014" name="World J. Microbiol. Biotechnol.">
        <title>Biodiversity and physiological characteristics of Antarctic and Arctic lichens-associated bacteria.</title>
        <authorList>
            <person name="Lee Y.M."/>
            <person name="Kim E.H."/>
            <person name="Lee H.K."/>
            <person name="Hong S.G."/>
        </authorList>
    </citation>
    <scope>NUCLEOTIDE SEQUENCE [LARGE SCALE GENOMIC DNA]</scope>
    <source>
        <strain evidence="4 5">PAMC 26569</strain>
    </source>
</reference>
<dbReference type="InterPro" id="IPR013785">
    <property type="entry name" value="Aldolase_TIM"/>
</dbReference>
<keyword evidence="3" id="KW-0324">Glycolysis</keyword>
<dbReference type="Pfam" id="PF00121">
    <property type="entry name" value="TIM"/>
    <property type="match status" value="1"/>
</dbReference>
<comment type="catalytic activity">
    <reaction evidence="3">
        <text>D-glyceraldehyde 3-phosphate = dihydroxyacetone phosphate</text>
        <dbReference type="Rhea" id="RHEA:18585"/>
        <dbReference type="ChEBI" id="CHEBI:57642"/>
        <dbReference type="ChEBI" id="CHEBI:59776"/>
        <dbReference type="EC" id="5.3.1.1"/>
    </reaction>
</comment>
<evidence type="ECO:0000313" key="5">
    <source>
        <dbReference type="Proteomes" id="UP000500767"/>
    </source>
</evidence>
<dbReference type="AlphaFoldDB" id="A0A6M8HEP0"/>
<dbReference type="GO" id="GO:0046166">
    <property type="term" value="P:glyceraldehyde-3-phosphate biosynthetic process"/>
    <property type="evidence" value="ECO:0007669"/>
    <property type="project" value="TreeGrafter"/>
</dbReference>
<comment type="similarity">
    <text evidence="3">Belongs to the triosephosphate isomerase family.</text>
</comment>
<dbReference type="InterPro" id="IPR035990">
    <property type="entry name" value="TIM_sf"/>
</dbReference>
<dbReference type="PANTHER" id="PTHR21139">
    <property type="entry name" value="TRIOSEPHOSPHATE ISOMERASE"/>
    <property type="match status" value="1"/>
</dbReference>
<dbReference type="Proteomes" id="UP000500767">
    <property type="component" value="Chromosome"/>
</dbReference>
<dbReference type="GO" id="GO:0006096">
    <property type="term" value="P:glycolytic process"/>
    <property type="evidence" value="ECO:0007669"/>
    <property type="project" value="UniProtKB-UniPathway"/>
</dbReference>